<dbReference type="AlphaFoldDB" id="A0A132MY32"/>
<dbReference type="Proteomes" id="UP000070188">
    <property type="component" value="Unassembled WGS sequence"/>
</dbReference>
<protein>
    <submittedName>
        <fullName evidence="1">Formamidase</fullName>
    </submittedName>
</protein>
<proteinExistence type="predicted"/>
<name>A0A132MY32_9ACTN</name>
<dbReference type="PATRIC" id="fig|1469144.10.peg.4060"/>
<dbReference type="RefSeq" id="WP_158009817.1">
    <property type="nucleotide sequence ID" value="NZ_JYIJ01000017.1"/>
</dbReference>
<accession>A0A132MY32</accession>
<keyword evidence="2" id="KW-1185">Reference proteome</keyword>
<reference evidence="2" key="1">
    <citation type="submission" date="2015-04" db="EMBL/GenBank/DDBJ databases">
        <title>Physiological reanalysis, assessment of diazotrophy, and genome sequences of multiple isolates of Streptomyces thermoautotrophicus.</title>
        <authorList>
            <person name="MacKellar D.C."/>
            <person name="Lieber L."/>
            <person name="Norman J."/>
            <person name="Bolger A."/>
            <person name="Tobin C."/>
            <person name="Murray J.W."/>
            <person name="Chang R."/>
            <person name="Ford T."/>
            <person name="Nguyen P.Q."/>
            <person name="Woodward J."/>
            <person name="Permingeat H."/>
            <person name="Joshi N.S."/>
            <person name="Silver P.A."/>
            <person name="Usadel B."/>
            <person name="Rutherford A.W."/>
            <person name="Friesen M."/>
            <person name="Prell J."/>
        </authorList>
    </citation>
    <scope>NUCLEOTIDE SEQUENCE [LARGE SCALE GENOMIC DNA]</scope>
    <source>
        <strain evidence="2">H1</strain>
    </source>
</reference>
<dbReference type="STRING" id="1469144.LI90_3789"/>
<evidence type="ECO:0000313" key="1">
    <source>
        <dbReference type="EMBL" id="KWX02743.1"/>
    </source>
</evidence>
<organism evidence="1 2">
    <name type="scientific">Carbonactinospora thermoautotrophica</name>
    <dbReference type="NCBI Taxonomy" id="1469144"/>
    <lineage>
        <taxon>Bacteria</taxon>
        <taxon>Bacillati</taxon>
        <taxon>Actinomycetota</taxon>
        <taxon>Actinomycetes</taxon>
        <taxon>Kitasatosporales</taxon>
        <taxon>Carbonactinosporaceae</taxon>
        <taxon>Carbonactinospora</taxon>
    </lineage>
</organism>
<comment type="caution">
    <text evidence="1">The sequence shown here is derived from an EMBL/GenBank/DDBJ whole genome shotgun (WGS) entry which is preliminary data.</text>
</comment>
<sequence length="50" mass="5325">MWFEGRISGVVDIPHACCSPVLPVAIFDFDVKPSATGLVVVDHGQRAISS</sequence>
<dbReference type="EMBL" id="LAXD01000001">
    <property type="protein sequence ID" value="KWX02743.1"/>
    <property type="molecule type" value="Genomic_DNA"/>
</dbReference>
<evidence type="ECO:0000313" key="2">
    <source>
        <dbReference type="Proteomes" id="UP000070188"/>
    </source>
</evidence>
<gene>
    <name evidence="1" type="ORF">LI90_3789</name>
</gene>